<dbReference type="Pfam" id="PF01965">
    <property type="entry name" value="DJ-1_PfpI"/>
    <property type="match status" value="1"/>
</dbReference>
<evidence type="ECO:0000259" key="4">
    <source>
        <dbReference type="SMART" id="SM00906"/>
    </source>
</evidence>
<dbReference type="InterPro" id="IPR051127">
    <property type="entry name" value="Fungal_SecMet_Regulators"/>
</dbReference>
<name>A0A8H6CX98_9HYPO</name>
<gene>
    <name evidence="5" type="ORF">FDENT_218</name>
</gene>
<keyword evidence="3" id="KW-0539">Nucleus</keyword>
<proteinExistence type="predicted"/>
<evidence type="ECO:0000256" key="2">
    <source>
        <dbReference type="ARBA" id="ARBA00023163"/>
    </source>
</evidence>
<accession>A0A8H6CX98</accession>
<comment type="caution">
    <text evidence="5">The sequence shown here is derived from an EMBL/GenBank/DDBJ whole genome shotgun (WGS) entry which is preliminary data.</text>
</comment>
<dbReference type="GO" id="GO:0005634">
    <property type="term" value="C:nucleus"/>
    <property type="evidence" value="ECO:0007669"/>
    <property type="project" value="TreeGrafter"/>
</dbReference>
<evidence type="ECO:0000256" key="3">
    <source>
        <dbReference type="ARBA" id="ARBA00023242"/>
    </source>
</evidence>
<dbReference type="SUPFAM" id="SSF52317">
    <property type="entry name" value="Class I glutamine amidotransferase-like"/>
    <property type="match status" value="1"/>
</dbReference>
<dbReference type="GO" id="GO:0000435">
    <property type="term" value="P:positive regulation of transcription from RNA polymerase II promoter by galactose"/>
    <property type="evidence" value="ECO:0007669"/>
    <property type="project" value="TreeGrafter"/>
</dbReference>
<protein>
    <submittedName>
        <fullName evidence="5">Transcriptional regulatory</fullName>
    </submittedName>
</protein>
<dbReference type="EMBL" id="JAAOAK010000006">
    <property type="protein sequence ID" value="KAF5695593.1"/>
    <property type="molecule type" value="Genomic_DNA"/>
</dbReference>
<dbReference type="SMART" id="SM00906">
    <property type="entry name" value="Fungal_trans"/>
    <property type="match status" value="1"/>
</dbReference>
<keyword evidence="1" id="KW-0805">Transcription regulation</keyword>
<dbReference type="PANTHER" id="PTHR47424:SF12">
    <property type="entry name" value="TRANSCRIPTION FACTOR ASQA"/>
    <property type="match status" value="1"/>
</dbReference>
<dbReference type="GO" id="GO:0006351">
    <property type="term" value="P:DNA-templated transcription"/>
    <property type="evidence" value="ECO:0007669"/>
    <property type="project" value="InterPro"/>
</dbReference>
<dbReference type="InterPro" id="IPR002818">
    <property type="entry name" value="DJ-1/PfpI"/>
</dbReference>
<dbReference type="GO" id="GO:0008270">
    <property type="term" value="F:zinc ion binding"/>
    <property type="evidence" value="ECO:0007669"/>
    <property type="project" value="InterPro"/>
</dbReference>
<dbReference type="InterPro" id="IPR007219">
    <property type="entry name" value="XnlR_reg_dom"/>
</dbReference>
<dbReference type="PANTHER" id="PTHR47424">
    <property type="entry name" value="REGULATORY PROTEIN GAL4"/>
    <property type="match status" value="1"/>
</dbReference>
<dbReference type="CDD" id="cd12148">
    <property type="entry name" value="fungal_TF_MHR"/>
    <property type="match status" value="1"/>
</dbReference>
<sequence>MTTSKPKVLVVLTSADKVPKTGKQIGWYLPELAHPFHVLNPLTELVYATPKGGESPLDPVSVELFKDDPVCKDFLENHESVWKNTLKLSVVAGRASEFDAIFYPGGHGPMVDLVHDEHSKNLLRDFHSQDKVISAVCHGPAAFVNATTASWEMILKGKEVTGFDDVGEEMFQFTEDMDFSLEKRLGEVSGGKYVKADEGPLAEKVVVDGKMITGQNPASSKGVAEEIAKALGCNSTTRQNPGWSLSRAMSEIDRLRDRVKELEGQLKDTSIPTPPDEHTPELTLNDPSPSFPYANEGVQLNISTPIQSLAPSTQFYGPSSTYYFIHCVSQRLKANGLALNANQEPHSLIPNSASRSMVNVINIPDAELDDHQSSDDVMATRMTHGLTEKTLSGRDLSATQEAFFLDLFWDSWHCCYQLLDEAEFREHYKSLWLETTGNMRKDSPLVDIVLALCMQFGVTSLPRASGYKAEINFRDAAVAGRWLYQRCQRLTSFDLERPTLGTFQCQLWSAIYLANASYQNMAQNMLGVAARTAYTLGLQIEPGNDLPAKEREARKRAWCIMFMFETRSCIRLGRPWVTPTQPISPLLPTSSQGQVATGIDPLRYTIERAKLTAIARSVFDSAFSCRPSGEAATTTSRSLLDLCTSSMERMRAWAESLPHMLKTERRSGGKPLSTDLSEIEIEPFAPVSLRRQRLMLELFYHELMLTLGRHSISQSLTRAGSIQPVPSHEVADIAALHAAATTKLLHQVYQEYDILNGWYEPFNCQWNAAITLVGYLLAYPQDTQIAKIARTALSQSITVLEKMGEFFGTASSAAGVIRTLQQRLDMQVIATHSNTITPDTVQDMDFNDLGDFDLSFESILGTFGKESEFERLGLGIDMQAFLANDAENRGTMQ</sequence>
<dbReference type="Proteomes" id="UP000562682">
    <property type="component" value="Unassembled WGS sequence"/>
</dbReference>
<evidence type="ECO:0000313" key="5">
    <source>
        <dbReference type="EMBL" id="KAF5695593.1"/>
    </source>
</evidence>
<dbReference type="CDD" id="cd03141">
    <property type="entry name" value="GATase1_Hsp31_like"/>
    <property type="match status" value="1"/>
</dbReference>
<evidence type="ECO:0000313" key="6">
    <source>
        <dbReference type="Proteomes" id="UP000562682"/>
    </source>
</evidence>
<keyword evidence="6" id="KW-1185">Reference proteome</keyword>
<dbReference type="AlphaFoldDB" id="A0A8H6CX98"/>
<organism evidence="5 6">
    <name type="scientific">Fusarium denticulatum</name>
    <dbReference type="NCBI Taxonomy" id="48507"/>
    <lineage>
        <taxon>Eukaryota</taxon>
        <taxon>Fungi</taxon>
        <taxon>Dikarya</taxon>
        <taxon>Ascomycota</taxon>
        <taxon>Pezizomycotina</taxon>
        <taxon>Sordariomycetes</taxon>
        <taxon>Hypocreomycetidae</taxon>
        <taxon>Hypocreales</taxon>
        <taxon>Nectriaceae</taxon>
        <taxon>Fusarium</taxon>
        <taxon>Fusarium fujikuroi species complex</taxon>
    </lineage>
</organism>
<dbReference type="GO" id="GO:0000981">
    <property type="term" value="F:DNA-binding transcription factor activity, RNA polymerase II-specific"/>
    <property type="evidence" value="ECO:0007669"/>
    <property type="project" value="TreeGrafter"/>
</dbReference>
<feature type="domain" description="Xylanolytic transcriptional activator regulatory" evidence="4">
    <location>
        <begin position="522"/>
        <end position="594"/>
    </location>
</feature>
<dbReference type="InterPro" id="IPR029062">
    <property type="entry name" value="Class_I_gatase-like"/>
</dbReference>
<dbReference type="GO" id="GO:0000978">
    <property type="term" value="F:RNA polymerase II cis-regulatory region sequence-specific DNA binding"/>
    <property type="evidence" value="ECO:0007669"/>
    <property type="project" value="TreeGrafter"/>
</dbReference>
<evidence type="ECO:0000256" key="1">
    <source>
        <dbReference type="ARBA" id="ARBA00023015"/>
    </source>
</evidence>
<dbReference type="Gene3D" id="3.40.50.880">
    <property type="match status" value="1"/>
</dbReference>
<reference evidence="5 6" key="1">
    <citation type="submission" date="2020-05" db="EMBL/GenBank/DDBJ databases">
        <title>Identification and distribution of gene clusters putatively required for synthesis of sphingolipid metabolism inhibitors in phylogenetically diverse species of the filamentous fungus Fusarium.</title>
        <authorList>
            <person name="Kim H.-S."/>
            <person name="Busman M."/>
            <person name="Brown D.W."/>
            <person name="Divon H."/>
            <person name="Uhlig S."/>
            <person name="Proctor R.H."/>
        </authorList>
    </citation>
    <scope>NUCLEOTIDE SEQUENCE [LARGE SCALE GENOMIC DNA]</scope>
    <source>
        <strain evidence="5 6">NRRL 25311</strain>
    </source>
</reference>
<dbReference type="Pfam" id="PF04082">
    <property type="entry name" value="Fungal_trans"/>
    <property type="match status" value="1"/>
</dbReference>
<keyword evidence="2" id="KW-0804">Transcription</keyword>